<dbReference type="InterPro" id="IPR016541">
    <property type="entry name" value="UCP008505"/>
</dbReference>
<proteinExistence type="predicted"/>
<name>A0A2P1PNM2_9GAMM</name>
<reference evidence="1 2" key="1">
    <citation type="submission" date="2018-03" db="EMBL/GenBank/DDBJ databases">
        <title>Ahniella affigens gen. nov., sp. nov., a gammaproteobacterium isolated from sandy soil near a stream.</title>
        <authorList>
            <person name="Ko Y."/>
            <person name="Kim J.-H."/>
        </authorList>
    </citation>
    <scope>NUCLEOTIDE SEQUENCE [LARGE SCALE GENOMIC DNA]</scope>
    <source>
        <strain evidence="1 2">D13</strain>
    </source>
</reference>
<protein>
    <submittedName>
        <fullName evidence="1">DUF4411 domain-containing protein</fullName>
    </submittedName>
</protein>
<keyword evidence="2" id="KW-1185">Reference proteome</keyword>
<dbReference type="Pfam" id="PF14367">
    <property type="entry name" value="DUF4411"/>
    <property type="match status" value="1"/>
</dbReference>
<gene>
    <name evidence="1" type="ORF">C7S18_04180</name>
</gene>
<dbReference type="AlphaFoldDB" id="A0A2P1PNM2"/>
<reference evidence="1 2" key="2">
    <citation type="submission" date="2018-03" db="EMBL/GenBank/DDBJ databases">
        <authorList>
            <person name="Keele B.F."/>
        </authorList>
    </citation>
    <scope>NUCLEOTIDE SEQUENCE [LARGE SCALE GENOMIC DNA]</scope>
    <source>
        <strain evidence="1 2">D13</strain>
    </source>
</reference>
<organism evidence="1 2">
    <name type="scientific">Ahniella affigens</name>
    <dbReference type="NCBI Taxonomy" id="2021234"/>
    <lineage>
        <taxon>Bacteria</taxon>
        <taxon>Pseudomonadati</taxon>
        <taxon>Pseudomonadota</taxon>
        <taxon>Gammaproteobacteria</taxon>
        <taxon>Lysobacterales</taxon>
        <taxon>Rhodanobacteraceae</taxon>
        <taxon>Ahniella</taxon>
    </lineage>
</organism>
<dbReference type="EMBL" id="CP027860">
    <property type="protein sequence ID" value="AVP96441.1"/>
    <property type="molecule type" value="Genomic_DNA"/>
</dbReference>
<dbReference type="Proteomes" id="UP000241074">
    <property type="component" value="Chromosome"/>
</dbReference>
<dbReference type="KEGG" id="xba:C7S18_04180"/>
<sequence length="151" mass="16947">MLRGWDQYPIALFPGLWSWLGKRVASKSIRLPKVAFGEVGHKAQDCCEWLEANDHKVIVATPQIYDTALRIATALQIENDAFDPEGVDHNDLLIIATACVQKDTLVTDESLQFKLPKNLKKYKIPAVCDLPTVRVNCVSFLKYISQAKSAF</sequence>
<evidence type="ECO:0000313" key="2">
    <source>
        <dbReference type="Proteomes" id="UP000241074"/>
    </source>
</evidence>
<evidence type="ECO:0000313" key="1">
    <source>
        <dbReference type="EMBL" id="AVP96441.1"/>
    </source>
</evidence>
<accession>A0A2P1PNM2</accession>